<dbReference type="GO" id="GO:0005874">
    <property type="term" value="C:microtubule"/>
    <property type="evidence" value="ECO:0007669"/>
    <property type="project" value="UniProtKB-KW"/>
</dbReference>
<proteinExistence type="inferred from homology"/>
<comment type="similarity">
    <text evidence="1">Belongs to the dynein light chain family.</text>
</comment>
<keyword evidence="1" id="KW-0493">Microtubule</keyword>
<reference evidence="2" key="1">
    <citation type="journal article" date="2022" name="Plant J.">
        <title>Strategies of tolerance reflected in two North American maple genomes.</title>
        <authorList>
            <person name="McEvoy S.L."/>
            <person name="Sezen U.U."/>
            <person name="Trouern-Trend A."/>
            <person name="McMahon S.M."/>
            <person name="Schaberg P.G."/>
            <person name="Yang J."/>
            <person name="Wegrzyn J.L."/>
            <person name="Swenson N.G."/>
        </authorList>
    </citation>
    <scope>NUCLEOTIDE SEQUENCE</scope>
    <source>
        <strain evidence="2">91603</strain>
    </source>
</reference>
<keyword evidence="1" id="KW-0206">Cytoskeleton</keyword>
<dbReference type="PANTHER" id="PTHR11886">
    <property type="entry name" value="DYNEIN LIGHT CHAIN"/>
    <property type="match status" value="1"/>
</dbReference>
<keyword evidence="3" id="KW-1185">Reference proteome</keyword>
<dbReference type="AlphaFoldDB" id="A0AAD5J3G7"/>
<keyword evidence="1" id="KW-0963">Cytoplasm</keyword>
<dbReference type="Proteomes" id="UP001064489">
    <property type="component" value="Chromosome 3"/>
</dbReference>
<sequence>MVCLMQEFDTTHGPGWQSIVGTDFGSFVTHCYGCFIHLHVGSLAILLFRGSAAPDMTNHQPKQFPVPARIYSAIPNTRHQHSPPLPLFSDHGSRRRSSTIHADAVFLSSTSLLDLKITEV</sequence>
<dbReference type="GO" id="GO:0045505">
    <property type="term" value="F:dynein intermediate chain binding"/>
    <property type="evidence" value="ECO:0007669"/>
    <property type="project" value="TreeGrafter"/>
</dbReference>
<dbReference type="Gene3D" id="3.30.740.10">
    <property type="entry name" value="Protein Inhibitor Of Neuronal Nitric Oxide Synthase"/>
    <property type="match status" value="1"/>
</dbReference>
<evidence type="ECO:0000313" key="2">
    <source>
        <dbReference type="EMBL" id="KAI9185436.1"/>
    </source>
</evidence>
<comment type="caution">
    <text evidence="2">The sequence shown here is derived from an EMBL/GenBank/DDBJ whole genome shotgun (WGS) entry which is preliminary data.</text>
</comment>
<protein>
    <recommendedName>
        <fullName evidence="1">Dynein light chain</fullName>
    </recommendedName>
</protein>
<evidence type="ECO:0000256" key="1">
    <source>
        <dbReference type="RuleBase" id="RU365010"/>
    </source>
</evidence>
<organism evidence="2 3">
    <name type="scientific">Acer negundo</name>
    <name type="common">Box elder</name>
    <dbReference type="NCBI Taxonomy" id="4023"/>
    <lineage>
        <taxon>Eukaryota</taxon>
        <taxon>Viridiplantae</taxon>
        <taxon>Streptophyta</taxon>
        <taxon>Embryophyta</taxon>
        <taxon>Tracheophyta</taxon>
        <taxon>Spermatophyta</taxon>
        <taxon>Magnoliopsida</taxon>
        <taxon>eudicotyledons</taxon>
        <taxon>Gunneridae</taxon>
        <taxon>Pentapetalae</taxon>
        <taxon>rosids</taxon>
        <taxon>malvids</taxon>
        <taxon>Sapindales</taxon>
        <taxon>Sapindaceae</taxon>
        <taxon>Hippocastanoideae</taxon>
        <taxon>Acereae</taxon>
        <taxon>Acer</taxon>
    </lineage>
</organism>
<comment type="subcellular location">
    <subcellularLocation>
        <location evidence="1">Cytoplasm</location>
        <location evidence="1">Cytoskeleton</location>
    </subcellularLocation>
</comment>
<name>A0AAD5J3G7_ACENE</name>
<dbReference type="GO" id="GO:0007017">
    <property type="term" value="P:microtubule-based process"/>
    <property type="evidence" value="ECO:0007669"/>
    <property type="project" value="InterPro"/>
</dbReference>
<reference evidence="2" key="2">
    <citation type="submission" date="2023-02" db="EMBL/GenBank/DDBJ databases">
        <authorList>
            <person name="Swenson N.G."/>
            <person name="Wegrzyn J.L."/>
            <person name="Mcevoy S.L."/>
        </authorList>
    </citation>
    <scope>NUCLEOTIDE SEQUENCE</scope>
    <source>
        <strain evidence="2">91603</strain>
        <tissue evidence="2">Leaf</tissue>
    </source>
</reference>
<dbReference type="Pfam" id="PF01221">
    <property type="entry name" value="Dynein_light"/>
    <property type="match status" value="1"/>
</dbReference>
<dbReference type="PANTHER" id="PTHR11886:SF70">
    <property type="entry name" value="DYNEIN LIGHT CHAIN"/>
    <property type="match status" value="1"/>
</dbReference>
<dbReference type="InterPro" id="IPR001372">
    <property type="entry name" value="Dynein_light_chain_typ-1/2"/>
</dbReference>
<accession>A0AAD5J3G7</accession>
<dbReference type="GO" id="GO:0005868">
    <property type="term" value="C:cytoplasmic dynein complex"/>
    <property type="evidence" value="ECO:0007669"/>
    <property type="project" value="TreeGrafter"/>
</dbReference>
<gene>
    <name evidence="2" type="ORF">LWI28_007226</name>
</gene>
<dbReference type="InterPro" id="IPR037177">
    <property type="entry name" value="DLC_sf"/>
</dbReference>
<keyword evidence="1" id="KW-0505">Motor protein</keyword>
<evidence type="ECO:0000313" key="3">
    <source>
        <dbReference type="Proteomes" id="UP001064489"/>
    </source>
</evidence>
<dbReference type="SUPFAM" id="SSF54648">
    <property type="entry name" value="DLC"/>
    <property type="match status" value="1"/>
</dbReference>
<keyword evidence="1" id="KW-0243">Dynein</keyword>
<dbReference type="EMBL" id="JAJSOW010000100">
    <property type="protein sequence ID" value="KAI9185436.1"/>
    <property type="molecule type" value="Genomic_DNA"/>
</dbReference>